<evidence type="ECO:0000313" key="2">
    <source>
        <dbReference type="EMBL" id="MDQ7952830.1"/>
    </source>
</evidence>
<evidence type="ECO:0000313" key="3">
    <source>
        <dbReference type="Proteomes" id="UP001240529"/>
    </source>
</evidence>
<dbReference type="RefSeq" id="WP_235651109.1">
    <property type="nucleotide sequence ID" value="NZ_JAUZEA010000006.1"/>
</dbReference>
<dbReference type="EMBL" id="JAVIAC010000006">
    <property type="protein sequence ID" value="MDQ7952830.1"/>
    <property type="molecule type" value="Genomic_DNA"/>
</dbReference>
<organism evidence="2 3">
    <name type="scientific">Stenotrophomonas geniculata</name>
    <dbReference type="NCBI Taxonomy" id="86188"/>
    <lineage>
        <taxon>Bacteria</taxon>
        <taxon>Pseudomonadati</taxon>
        <taxon>Pseudomonadota</taxon>
        <taxon>Gammaproteobacteria</taxon>
        <taxon>Lysobacterales</taxon>
        <taxon>Lysobacteraceae</taxon>
        <taxon>Stenotrophomonas</taxon>
    </lineage>
</organism>
<accession>A0AAP5C6R0</accession>
<dbReference type="Proteomes" id="UP001240529">
    <property type="component" value="Unassembled WGS sequence"/>
</dbReference>
<dbReference type="InterPro" id="IPR049503">
    <property type="entry name" value="AbiJ_NTD4"/>
</dbReference>
<gene>
    <name evidence="2" type="ORF">Q0031_13645</name>
</gene>
<name>A0AAP5C6R0_9GAMM</name>
<dbReference type="AlphaFoldDB" id="A0AAP5C6R0"/>
<reference evidence="2" key="1">
    <citation type="submission" date="2023-07" db="EMBL/GenBank/DDBJ databases">
        <authorList>
            <person name="Shahid S."/>
            <person name="Akbar M.Y."/>
            <person name="Ajmal W."/>
            <person name="Ansari A."/>
            <person name="Ghazanfar S."/>
        </authorList>
    </citation>
    <scope>NUCLEOTIDE SEQUENCE</scope>
    <source>
        <strain evidence="2">NIGAB</strain>
    </source>
</reference>
<proteinExistence type="predicted"/>
<dbReference type="Pfam" id="PF18863">
    <property type="entry name" value="AbiJ_NTD4"/>
    <property type="match status" value="1"/>
</dbReference>
<protein>
    <recommendedName>
        <fullName evidence="1">HEPN AbiJ-N-terminal domain-containing protein</fullName>
    </recommendedName>
</protein>
<feature type="domain" description="HEPN AbiJ-N-terminal" evidence="1">
    <location>
        <begin position="1"/>
        <end position="153"/>
    </location>
</feature>
<evidence type="ECO:0000259" key="1">
    <source>
        <dbReference type="Pfam" id="PF18863"/>
    </source>
</evidence>
<comment type="caution">
    <text evidence="2">The sequence shown here is derived from an EMBL/GenBank/DDBJ whole genome shotgun (WGS) entry which is preliminary data.</text>
</comment>
<sequence>MFFSQRMGLTPVRVEIQLNDMDRDLRVALWNAYQPNVIGLGKRDAFTHNSPLMPYFRALWDEILHEPVDKIHLAYDRAADEIRAYFFEIEWHQVYEFLEFSLTPVLHRHFQERLLPSINLALEREMSGYRLIDNVFCPITDSQEISNIEEAINRADTPSGATSHLRTALILMSDRIKPDYRNSIKESISAVESMAKHLTNNPKASLGDALSALERKGEMHSALRRGLSALYGYTSDAQGIRHALMDEANLTFVDAKFMLVACSGFVNFMIGKSSLQG</sequence>